<accession>A0ABN2LE44</accession>
<gene>
    <name evidence="3" type="ORF">GCM10009811_07770</name>
</gene>
<evidence type="ECO:0000256" key="1">
    <source>
        <dbReference type="ARBA" id="ARBA00022723"/>
    </source>
</evidence>
<dbReference type="EMBL" id="BAAAPO010000015">
    <property type="protein sequence ID" value="GAA1785082.1"/>
    <property type="molecule type" value="Genomic_DNA"/>
</dbReference>
<organism evidence="3 4">
    <name type="scientific">Nostocoides veronense</name>
    <dbReference type="NCBI Taxonomy" id="330836"/>
    <lineage>
        <taxon>Bacteria</taxon>
        <taxon>Bacillati</taxon>
        <taxon>Actinomycetota</taxon>
        <taxon>Actinomycetes</taxon>
        <taxon>Micrococcales</taxon>
        <taxon>Intrasporangiaceae</taxon>
        <taxon>Nostocoides</taxon>
    </lineage>
</organism>
<dbReference type="Proteomes" id="UP001499938">
    <property type="component" value="Unassembled WGS sequence"/>
</dbReference>
<dbReference type="InterPro" id="IPR050963">
    <property type="entry name" value="Sirohydro_Cobaltochel/CbiX"/>
</dbReference>
<keyword evidence="2" id="KW-0456">Lyase</keyword>
<keyword evidence="4" id="KW-1185">Reference proteome</keyword>
<dbReference type="PANTHER" id="PTHR33542:SF5">
    <property type="entry name" value="FERROCHELATASE CHE1"/>
    <property type="match status" value="1"/>
</dbReference>
<dbReference type="Pfam" id="PF01903">
    <property type="entry name" value="CbiX"/>
    <property type="match status" value="1"/>
</dbReference>
<evidence type="ECO:0000313" key="3">
    <source>
        <dbReference type="EMBL" id="GAA1785082.1"/>
    </source>
</evidence>
<reference evidence="3 4" key="1">
    <citation type="journal article" date="2019" name="Int. J. Syst. Evol. Microbiol.">
        <title>The Global Catalogue of Microorganisms (GCM) 10K type strain sequencing project: providing services to taxonomists for standard genome sequencing and annotation.</title>
        <authorList>
            <consortium name="The Broad Institute Genomics Platform"/>
            <consortium name="The Broad Institute Genome Sequencing Center for Infectious Disease"/>
            <person name="Wu L."/>
            <person name="Ma J."/>
        </authorList>
    </citation>
    <scope>NUCLEOTIDE SEQUENCE [LARGE SCALE GENOMIC DNA]</scope>
    <source>
        <strain evidence="3 4">JCM 15592</strain>
    </source>
</reference>
<keyword evidence="1" id="KW-0479">Metal-binding</keyword>
<name>A0ABN2LE44_9MICO</name>
<sequence>MLLAHGSPDPRHARDVAALRGRVAAAAPHLRVRAAYLDHHGPSVGETARDLAGHDGEITLVPVLLTRAFHARVDIPAAATELSEGSGRCVRITDALGPDPLLARALEELLAQRSECQVVVFLAGSSRHDAVDDLIRSLTMSLTPERAYAFATLDDYLPLPAALKGLGRAADTIAVSAMIADGVLRDRMVRRSAEHGIPFADGVLAQTDALTELVLRRIERG</sequence>
<dbReference type="InterPro" id="IPR002762">
    <property type="entry name" value="CbiX-like"/>
</dbReference>
<dbReference type="CDD" id="cd03416">
    <property type="entry name" value="CbiX_SirB_N"/>
    <property type="match status" value="1"/>
</dbReference>
<comment type="caution">
    <text evidence="3">The sequence shown here is derived from an EMBL/GenBank/DDBJ whole genome shotgun (WGS) entry which is preliminary data.</text>
</comment>
<protein>
    <submittedName>
        <fullName evidence="3">Sirohydrochlorin chelatase</fullName>
    </submittedName>
</protein>
<dbReference type="PANTHER" id="PTHR33542">
    <property type="entry name" value="SIROHYDROCHLORIN FERROCHELATASE, CHLOROPLASTIC"/>
    <property type="match status" value="1"/>
</dbReference>
<evidence type="ECO:0000256" key="2">
    <source>
        <dbReference type="ARBA" id="ARBA00023239"/>
    </source>
</evidence>
<dbReference type="Gene3D" id="3.40.50.1400">
    <property type="match status" value="1"/>
</dbReference>
<evidence type="ECO:0000313" key="4">
    <source>
        <dbReference type="Proteomes" id="UP001499938"/>
    </source>
</evidence>
<dbReference type="SUPFAM" id="SSF53800">
    <property type="entry name" value="Chelatase"/>
    <property type="match status" value="1"/>
</dbReference>
<proteinExistence type="predicted"/>